<protein>
    <submittedName>
        <fullName evidence="3">CPBP family intramembrane metalloprotease</fullName>
    </submittedName>
</protein>
<dbReference type="Pfam" id="PF02517">
    <property type="entry name" value="Rce1-like"/>
    <property type="match status" value="1"/>
</dbReference>
<feature type="transmembrane region" description="Helical" evidence="1">
    <location>
        <begin position="76"/>
        <end position="94"/>
    </location>
</feature>
<sequence length="210" mass="22868">MRKTFAGLAAAAAGLQLLRIGFKAWVFSFTDRTLLLDTAASCLYMLAVTGLLAAAARREKGAWTVFPAAFTRKYQLGTAAVLGFFLVTLGVTGVDTPARLLSLVYNAVVTVVFEELLFRGFFYRVLSREKNEKAALFLSALLFGLWHLGYADTVLWRAALFFPGTDVPQVLLGKAVTGCAIGVLLGLLRYRCKNVYAAMLAHSLLNTWGS</sequence>
<keyword evidence="3" id="KW-0378">Hydrolase</keyword>
<keyword evidence="3" id="KW-0482">Metalloprotease</keyword>
<feature type="transmembrane region" description="Helical" evidence="1">
    <location>
        <begin position="171"/>
        <end position="190"/>
    </location>
</feature>
<dbReference type="Proteomes" id="UP000824065">
    <property type="component" value="Unassembled WGS sequence"/>
</dbReference>
<proteinExistence type="predicted"/>
<keyword evidence="3" id="KW-0645">Protease</keyword>
<reference evidence="3" key="2">
    <citation type="submission" date="2021-04" db="EMBL/GenBank/DDBJ databases">
        <authorList>
            <person name="Gilroy R."/>
        </authorList>
    </citation>
    <scope>NUCLEOTIDE SEQUENCE</scope>
    <source>
        <strain evidence="3">ChiBcec16-3735</strain>
    </source>
</reference>
<feature type="transmembrane region" description="Helical" evidence="1">
    <location>
        <begin position="35"/>
        <end position="55"/>
    </location>
</feature>
<dbReference type="GO" id="GO:0008237">
    <property type="term" value="F:metallopeptidase activity"/>
    <property type="evidence" value="ECO:0007669"/>
    <property type="project" value="UniProtKB-KW"/>
</dbReference>
<name>A0A9D2JLS1_9FIRM</name>
<organism evidence="3 4">
    <name type="scientific">Candidatus Faecalibacterium gallistercoris</name>
    <dbReference type="NCBI Taxonomy" id="2838579"/>
    <lineage>
        <taxon>Bacteria</taxon>
        <taxon>Bacillati</taxon>
        <taxon>Bacillota</taxon>
        <taxon>Clostridia</taxon>
        <taxon>Eubacteriales</taxon>
        <taxon>Oscillospiraceae</taxon>
        <taxon>Faecalibacterium</taxon>
    </lineage>
</organism>
<dbReference type="GO" id="GO:0004175">
    <property type="term" value="F:endopeptidase activity"/>
    <property type="evidence" value="ECO:0007669"/>
    <property type="project" value="UniProtKB-ARBA"/>
</dbReference>
<gene>
    <name evidence="3" type="ORF">H9725_05960</name>
</gene>
<dbReference type="GO" id="GO:0080120">
    <property type="term" value="P:CAAX-box protein maturation"/>
    <property type="evidence" value="ECO:0007669"/>
    <property type="project" value="UniProtKB-ARBA"/>
</dbReference>
<keyword evidence="1" id="KW-1133">Transmembrane helix</keyword>
<evidence type="ECO:0000256" key="1">
    <source>
        <dbReference type="SAM" id="Phobius"/>
    </source>
</evidence>
<feature type="transmembrane region" description="Helical" evidence="1">
    <location>
        <begin position="100"/>
        <end position="122"/>
    </location>
</feature>
<dbReference type="EMBL" id="DXBJ01000041">
    <property type="protein sequence ID" value="HIZ58106.1"/>
    <property type="molecule type" value="Genomic_DNA"/>
</dbReference>
<accession>A0A9D2JLS1</accession>
<evidence type="ECO:0000259" key="2">
    <source>
        <dbReference type="Pfam" id="PF02517"/>
    </source>
</evidence>
<feature type="transmembrane region" description="Helical" evidence="1">
    <location>
        <begin position="134"/>
        <end position="151"/>
    </location>
</feature>
<keyword evidence="1" id="KW-0812">Transmembrane</keyword>
<evidence type="ECO:0000313" key="3">
    <source>
        <dbReference type="EMBL" id="HIZ58106.1"/>
    </source>
</evidence>
<reference evidence="3" key="1">
    <citation type="journal article" date="2021" name="PeerJ">
        <title>Extensive microbial diversity within the chicken gut microbiome revealed by metagenomics and culture.</title>
        <authorList>
            <person name="Gilroy R."/>
            <person name="Ravi A."/>
            <person name="Getino M."/>
            <person name="Pursley I."/>
            <person name="Horton D.L."/>
            <person name="Alikhan N.F."/>
            <person name="Baker D."/>
            <person name="Gharbi K."/>
            <person name="Hall N."/>
            <person name="Watson M."/>
            <person name="Adriaenssens E.M."/>
            <person name="Foster-Nyarko E."/>
            <person name="Jarju S."/>
            <person name="Secka A."/>
            <person name="Antonio M."/>
            <person name="Oren A."/>
            <person name="Chaudhuri R.R."/>
            <person name="La Ragione R."/>
            <person name="Hildebrand F."/>
            <person name="Pallen M.J."/>
        </authorList>
    </citation>
    <scope>NUCLEOTIDE SEQUENCE</scope>
    <source>
        <strain evidence="3">ChiBcec16-3735</strain>
    </source>
</reference>
<evidence type="ECO:0000313" key="4">
    <source>
        <dbReference type="Proteomes" id="UP000824065"/>
    </source>
</evidence>
<keyword evidence="1" id="KW-0472">Membrane</keyword>
<dbReference type="AlphaFoldDB" id="A0A9D2JLS1"/>
<dbReference type="InterPro" id="IPR003675">
    <property type="entry name" value="Rce1/LyrA-like_dom"/>
</dbReference>
<comment type="caution">
    <text evidence="3">The sequence shown here is derived from an EMBL/GenBank/DDBJ whole genome shotgun (WGS) entry which is preliminary data.</text>
</comment>
<feature type="domain" description="CAAX prenyl protease 2/Lysostaphin resistance protein A-like" evidence="2">
    <location>
        <begin position="99"/>
        <end position="207"/>
    </location>
</feature>